<dbReference type="GO" id="GO:0005506">
    <property type="term" value="F:iron ion binding"/>
    <property type="evidence" value="ECO:0007669"/>
    <property type="project" value="InterPro"/>
</dbReference>
<evidence type="ECO:0000256" key="1">
    <source>
        <dbReference type="SAM" id="SignalP"/>
    </source>
</evidence>
<keyword evidence="1" id="KW-0732">Signal</keyword>
<dbReference type="Gene3D" id="1.10.630.10">
    <property type="entry name" value="Cytochrome P450"/>
    <property type="match status" value="1"/>
</dbReference>
<evidence type="ECO:0000313" key="3">
    <source>
        <dbReference type="Proteomes" id="UP000663872"/>
    </source>
</evidence>
<dbReference type="SUPFAM" id="SSF48264">
    <property type="entry name" value="Cytochrome P450"/>
    <property type="match status" value="1"/>
</dbReference>
<accession>A0A818JXM0</accession>
<protein>
    <submittedName>
        <fullName evidence="2">Uncharacterized protein</fullName>
    </submittedName>
</protein>
<feature type="signal peptide" evidence="1">
    <location>
        <begin position="1"/>
        <end position="20"/>
    </location>
</feature>
<gene>
    <name evidence="2" type="ORF">GRG538_LOCUS20075</name>
</gene>
<dbReference type="EMBL" id="CAJNYT010003305">
    <property type="protein sequence ID" value="CAF3547651.1"/>
    <property type="molecule type" value="Genomic_DNA"/>
</dbReference>
<comment type="caution">
    <text evidence="2">The sequence shown here is derived from an EMBL/GenBank/DDBJ whole genome shotgun (WGS) entry which is preliminary data.</text>
</comment>
<dbReference type="GO" id="GO:0016705">
    <property type="term" value="F:oxidoreductase activity, acting on paired donors, with incorporation or reduction of molecular oxygen"/>
    <property type="evidence" value="ECO:0007669"/>
    <property type="project" value="InterPro"/>
</dbReference>
<dbReference type="GO" id="GO:0020037">
    <property type="term" value="F:heme binding"/>
    <property type="evidence" value="ECO:0007669"/>
    <property type="project" value="InterPro"/>
</dbReference>
<proteinExistence type="predicted"/>
<dbReference type="Proteomes" id="UP000663872">
    <property type="component" value="Unassembled WGS sequence"/>
</dbReference>
<dbReference type="InterPro" id="IPR036396">
    <property type="entry name" value="Cyt_P450_sf"/>
</dbReference>
<feature type="chain" id="PRO_5032506129" evidence="1">
    <location>
        <begin position="21"/>
        <end position="185"/>
    </location>
</feature>
<evidence type="ECO:0000313" key="2">
    <source>
        <dbReference type="EMBL" id="CAF3547651.1"/>
    </source>
</evidence>
<reference evidence="2" key="1">
    <citation type="submission" date="2021-02" db="EMBL/GenBank/DDBJ databases">
        <authorList>
            <person name="Nowell W R."/>
        </authorList>
    </citation>
    <scope>NUCLEOTIDE SEQUENCE</scope>
</reference>
<dbReference type="GO" id="GO:0004497">
    <property type="term" value="F:monooxygenase activity"/>
    <property type="evidence" value="ECO:0007669"/>
    <property type="project" value="InterPro"/>
</dbReference>
<sequence>MVEQSHRLLLAVFCFIACNCDLKTLVDSPGSSKNELAQALYSLMNAMQTILQLPILLSRIFRFLEEKKIDTELNMISEMRAERKRISFIGSLVTSLQKDEKLEASKLKEEKKARDKLYWADLYDLNEFYPEIYLNGPENKKNLAALMPLGGEHRMCMDQDLARLELKLFVLGLCNLRHLMMVDMN</sequence>
<name>A0A818JXM0_9BILA</name>
<dbReference type="AlphaFoldDB" id="A0A818JXM0"/>
<organism evidence="2 3">
    <name type="scientific">Rotaria socialis</name>
    <dbReference type="NCBI Taxonomy" id="392032"/>
    <lineage>
        <taxon>Eukaryota</taxon>
        <taxon>Metazoa</taxon>
        <taxon>Spiralia</taxon>
        <taxon>Gnathifera</taxon>
        <taxon>Rotifera</taxon>
        <taxon>Eurotatoria</taxon>
        <taxon>Bdelloidea</taxon>
        <taxon>Philodinida</taxon>
        <taxon>Philodinidae</taxon>
        <taxon>Rotaria</taxon>
    </lineage>
</organism>